<comment type="caution">
    <text evidence="1">The sequence shown here is derived from an EMBL/GenBank/DDBJ whole genome shotgun (WGS) entry which is preliminary data.</text>
</comment>
<dbReference type="AlphaFoldDB" id="A0A7C5I523"/>
<reference evidence="1" key="1">
    <citation type="journal article" date="2020" name="mSystems">
        <title>Genome- and Community-Level Interaction Insights into Carbon Utilization and Element Cycling Functions of Hydrothermarchaeota in Hydrothermal Sediment.</title>
        <authorList>
            <person name="Zhou Z."/>
            <person name="Liu Y."/>
            <person name="Xu W."/>
            <person name="Pan J."/>
            <person name="Luo Z.H."/>
            <person name="Li M."/>
        </authorList>
    </citation>
    <scope>NUCLEOTIDE SEQUENCE [LARGE SCALE GENOMIC DNA]</scope>
    <source>
        <strain evidence="1">HyVt-94</strain>
    </source>
</reference>
<dbReference type="PANTHER" id="PTHR42834">
    <property type="entry name" value="ENDONUCLEASE/EXONUCLEASE/PHOSPHATASE FAMILY PROTEIN (AFU_ORTHOLOGUE AFUA_3G09210)"/>
    <property type="match status" value="1"/>
</dbReference>
<evidence type="ECO:0000313" key="1">
    <source>
        <dbReference type="EMBL" id="HHF58545.1"/>
    </source>
</evidence>
<name>A0A7C5I523_UNCW3</name>
<organism evidence="1">
    <name type="scientific">candidate division WOR-3 bacterium</name>
    <dbReference type="NCBI Taxonomy" id="2052148"/>
    <lineage>
        <taxon>Bacteria</taxon>
        <taxon>Bacteria division WOR-3</taxon>
    </lineage>
</organism>
<gene>
    <name evidence="1" type="ORF">ENL41_03875</name>
</gene>
<sequence length="1085" mass="119333">MIKRILFYTLAVLFFFAEIEADIIPIDSIQGYGNSSPYEGQVVTTVGVVTATPSDWIRTLQGFFIQDAEAPWHGIYVYTGNLSISLQRGDSVEVTGEVSEYYDKTEINLASAQDLKILKHGARIPKPLLVTALEAGSEAYEGILIQVSNVTVTDDNLGYGEWEISDTTGSVRVDDAAGYSYTPTLNDHILSVIGVLDYSYGNYKIEPRRDEDIIFSPEGTGYAFFENNTVAADDTLNLRLHIQGIVEDTLQNIEIKIPYQFYFPANLTLEGYGFQGATYSISGSGTPSDPFTIIISNATVTRHLEGIVNLSNMGVPSAAGQYIFEIYTSKTDTVKPIPDFPVINVLTVEGSGIAAIYPIIYPLQTNVDAEITITNNFGTLQKVMIIFPQDISWQGDYALYDPGFSNATATFTDTSLYITGALLSTGNSGRIVLRNINFQTTGLKTFRIFTGGSDTLREIQESPRVFVALQDTTVPLYVFHTDTLKEFLKGRTVKIKGVVTGITATRAYLQDSTGGLILYRPPELHEGGYVKLEGQYNDFHGNDQINSPEIIYHFGQSSFDTLLLTTPPGEHEEGLIVRANNLTPQGFTTLIPDTTLTFRDPHGYPFYIFIETGSELAYREIPPDSIDIIGNVSEFDGTYQINPRRLEDIILKGNGTGKISFHPPYLFKDQAENLYVIIKSTYTPVKSMELSFKGATFDTLVLLGSGWRNISAPDSLATDSQNTYMKFVGGISLYEDTIVFINFHPSEDIDSIVFHIKTSKDSAGLTFPVMQDLVLYIATPIAEVQTPGDDGVTSQYSGEVVTVCGVVTAPSRVFSTTRTSFYIQDLTSGVNVFLPSTYIPFELGDLVKVKGTVTEYNGLTEIEPSQSGDMKIIGKGELPEPYILSQGEALREELEGMLVKVKGEVAQNPYTSGAGKAFSVWNGTVPVDIFVYTTAGIDLTSVKSGDILEITGVCGQYDSSPPYTSGYQILPREDSDFQLLGTRIFDEIKLSVSPNVFSPTLGEALEIKVEGPINARYYLKIFDSRGKLIKTLMEGTTSPQIVYWKGENESGRIMPIGSYIVVLDVSKPDGTHVKKHKLVILSKPR</sequence>
<dbReference type="Proteomes" id="UP000886014">
    <property type="component" value="Unassembled WGS sequence"/>
</dbReference>
<dbReference type="Gene3D" id="2.60.40.4070">
    <property type="match status" value="1"/>
</dbReference>
<accession>A0A7C5I523</accession>
<protein>
    <recommendedName>
        <fullName evidence="2">FlgD Ig-like domain-containing protein</fullName>
    </recommendedName>
</protein>
<dbReference type="EMBL" id="DRTV01000270">
    <property type="protein sequence ID" value="HHF58545.1"/>
    <property type="molecule type" value="Genomic_DNA"/>
</dbReference>
<proteinExistence type="predicted"/>
<dbReference type="PANTHER" id="PTHR42834:SF1">
    <property type="entry name" value="ENDONUCLEASE_EXONUCLEASE_PHOSPHATASE FAMILY PROTEIN (AFU_ORTHOLOGUE AFUA_3G09210)"/>
    <property type="match status" value="1"/>
</dbReference>
<dbReference type="CDD" id="cd04486">
    <property type="entry name" value="YhcR_OBF_like"/>
    <property type="match status" value="2"/>
</dbReference>
<evidence type="ECO:0008006" key="2">
    <source>
        <dbReference type="Google" id="ProtNLM"/>
    </source>
</evidence>